<organism evidence="1">
    <name type="scientific">Arundo donax</name>
    <name type="common">Giant reed</name>
    <name type="synonym">Donax arundinaceus</name>
    <dbReference type="NCBI Taxonomy" id="35708"/>
    <lineage>
        <taxon>Eukaryota</taxon>
        <taxon>Viridiplantae</taxon>
        <taxon>Streptophyta</taxon>
        <taxon>Embryophyta</taxon>
        <taxon>Tracheophyta</taxon>
        <taxon>Spermatophyta</taxon>
        <taxon>Magnoliopsida</taxon>
        <taxon>Liliopsida</taxon>
        <taxon>Poales</taxon>
        <taxon>Poaceae</taxon>
        <taxon>PACMAD clade</taxon>
        <taxon>Arundinoideae</taxon>
        <taxon>Arundineae</taxon>
        <taxon>Arundo</taxon>
    </lineage>
</organism>
<proteinExistence type="predicted"/>
<sequence length="22" mass="2535">MLKSSTNMVKFSPNLMQTASRY</sequence>
<reference evidence="1" key="2">
    <citation type="journal article" date="2015" name="Data Brief">
        <title>Shoot transcriptome of the giant reed, Arundo donax.</title>
        <authorList>
            <person name="Barrero R.A."/>
            <person name="Guerrero F.D."/>
            <person name="Moolhuijzen P."/>
            <person name="Goolsby J.A."/>
            <person name="Tidwell J."/>
            <person name="Bellgard S.E."/>
            <person name="Bellgard M.I."/>
        </authorList>
    </citation>
    <scope>NUCLEOTIDE SEQUENCE</scope>
    <source>
        <tissue evidence="1">Shoot tissue taken approximately 20 cm above the soil surface</tissue>
    </source>
</reference>
<evidence type="ECO:0000313" key="1">
    <source>
        <dbReference type="EMBL" id="JAD28377.1"/>
    </source>
</evidence>
<accession>A0A0A8Z0I9</accession>
<reference evidence="1" key="1">
    <citation type="submission" date="2014-09" db="EMBL/GenBank/DDBJ databases">
        <authorList>
            <person name="Magalhaes I.L.F."/>
            <person name="Oliveira U."/>
            <person name="Santos F.R."/>
            <person name="Vidigal T.H.D.A."/>
            <person name="Brescovit A.D."/>
            <person name="Santos A.J."/>
        </authorList>
    </citation>
    <scope>NUCLEOTIDE SEQUENCE</scope>
    <source>
        <tissue evidence="1">Shoot tissue taken approximately 20 cm above the soil surface</tissue>
    </source>
</reference>
<name>A0A0A8Z0I9_ARUDO</name>
<protein>
    <submittedName>
        <fullName evidence="1">Uncharacterized protein</fullName>
    </submittedName>
</protein>
<dbReference type="EMBL" id="GBRH01269518">
    <property type="protein sequence ID" value="JAD28377.1"/>
    <property type="molecule type" value="Transcribed_RNA"/>
</dbReference>
<dbReference type="AlphaFoldDB" id="A0A0A8Z0I9"/>